<reference evidence="4 5" key="1">
    <citation type="submission" date="2024-02" db="EMBL/GenBank/DDBJ databases">
        <title>A draft genome for the cacao thread blight pathogen Marasmius crinis-equi.</title>
        <authorList>
            <person name="Cohen S.P."/>
            <person name="Baruah I.K."/>
            <person name="Amoako-Attah I."/>
            <person name="Bukari Y."/>
            <person name="Meinhardt L.W."/>
            <person name="Bailey B.A."/>
        </authorList>
    </citation>
    <scope>NUCLEOTIDE SEQUENCE [LARGE SCALE GENOMIC DNA]</scope>
    <source>
        <strain evidence="4 5">GH-76</strain>
    </source>
</reference>
<feature type="domain" description="DUF6534" evidence="3">
    <location>
        <begin position="27"/>
        <end position="114"/>
    </location>
</feature>
<proteinExistence type="predicted"/>
<protein>
    <recommendedName>
        <fullName evidence="3">DUF6534 domain-containing protein</fullName>
    </recommendedName>
</protein>
<gene>
    <name evidence="4" type="ORF">V5O48_015721</name>
</gene>
<feature type="transmembrane region" description="Helical" evidence="2">
    <location>
        <begin position="88"/>
        <end position="109"/>
    </location>
</feature>
<dbReference type="PANTHER" id="PTHR40465:SF1">
    <property type="entry name" value="DUF6534 DOMAIN-CONTAINING PROTEIN"/>
    <property type="match status" value="1"/>
</dbReference>
<evidence type="ECO:0000256" key="2">
    <source>
        <dbReference type="SAM" id="Phobius"/>
    </source>
</evidence>
<keyword evidence="2" id="KW-1133">Transmembrane helix</keyword>
<comment type="caution">
    <text evidence="4">The sequence shown here is derived from an EMBL/GenBank/DDBJ whole genome shotgun (WGS) entry which is preliminary data.</text>
</comment>
<keyword evidence="2" id="KW-0472">Membrane</keyword>
<name>A0ABR3ETT4_9AGAR</name>
<dbReference type="PANTHER" id="PTHR40465">
    <property type="entry name" value="CHROMOSOME 1, WHOLE GENOME SHOTGUN SEQUENCE"/>
    <property type="match status" value="1"/>
</dbReference>
<feature type="transmembrane region" description="Helical" evidence="2">
    <location>
        <begin position="55"/>
        <end position="82"/>
    </location>
</feature>
<sequence length="183" mass="19753">MSSSLQMETYLQLLRINPLTISINALSAAADVLIAAVLCYLLARSKTGFKRSDTMISKLITFTANTGLATSVCALASLISLVASPHTLIYALFYFCIGRLYTNSLLVALNARKSLRGTTDDDHKLASIPTSIAMSPPHTNANRSQNISIKIETTTQSEYAGTDRKGDAESESDMDKAYHGNVV</sequence>
<evidence type="ECO:0000256" key="1">
    <source>
        <dbReference type="SAM" id="MobiDB-lite"/>
    </source>
</evidence>
<feature type="region of interest" description="Disordered" evidence="1">
    <location>
        <begin position="135"/>
        <end position="183"/>
    </location>
</feature>
<feature type="compositionally biased region" description="Basic and acidic residues" evidence="1">
    <location>
        <begin position="161"/>
        <end position="183"/>
    </location>
</feature>
<organism evidence="4 5">
    <name type="scientific">Marasmius crinis-equi</name>
    <dbReference type="NCBI Taxonomy" id="585013"/>
    <lineage>
        <taxon>Eukaryota</taxon>
        <taxon>Fungi</taxon>
        <taxon>Dikarya</taxon>
        <taxon>Basidiomycota</taxon>
        <taxon>Agaricomycotina</taxon>
        <taxon>Agaricomycetes</taxon>
        <taxon>Agaricomycetidae</taxon>
        <taxon>Agaricales</taxon>
        <taxon>Marasmiineae</taxon>
        <taxon>Marasmiaceae</taxon>
        <taxon>Marasmius</taxon>
    </lineage>
</organism>
<feature type="compositionally biased region" description="Polar residues" evidence="1">
    <location>
        <begin position="135"/>
        <end position="159"/>
    </location>
</feature>
<feature type="transmembrane region" description="Helical" evidence="2">
    <location>
        <begin position="20"/>
        <end position="43"/>
    </location>
</feature>
<accession>A0ABR3ETT4</accession>
<evidence type="ECO:0000259" key="3">
    <source>
        <dbReference type="Pfam" id="PF20152"/>
    </source>
</evidence>
<dbReference type="InterPro" id="IPR045339">
    <property type="entry name" value="DUF6534"/>
</dbReference>
<evidence type="ECO:0000313" key="4">
    <source>
        <dbReference type="EMBL" id="KAL0566298.1"/>
    </source>
</evidence>
<keyword evidence="5" id="KW-1185">Reference proteome</keyword>
<dbReference type="Proteomes" id="UP001465976">
    <property type="component" value="Unassembled WGS sequence"/>
</dbReference>
<keyword evidence="2" id="KW-0812">Transmembrane</keyword>
<dbReference type="EMBL" id="JBAHYK010001943">
    <property type="protein sequence ID" value="KAL0566298.1"/>
    <property type="molecule type" value="Genomic_DNA"/>
</dbReference>
<evidence type="ECO:0000313" key="5">
    <source>
        <dbReference type="Proteomes" id="UP001465976"/>
    </source>
</evidence>
<dbReference type="Pfam" id="PF20152">
    <property type="entry name" value="DUF6534"/>
    <property type="match status" value="1"/>
</dbReference>